<protein>
    <submittedName>
        <fullName evidence="3">Uncharacterized protein LOC129343633 isoform X1</fullName>
    </submittedName>
</protein>
<feature type="region of interest" description="Disordered" evidence="1">
    <location>
        <begin position="323"/>
        <end position="345"/>
    </location>
</feature>
<feature type="compositionally biased region" description="Basic and acidic residues" evidence="1">
    <location>
        <begin position="323"/>
        <end position="335"/>
    </location>
</feature>
<dbReference type="Proteomes" id="UP001190640">
    <property type="component" value="Chromosome 1"/>
</dbReference>
<keyword evidence="2" id="KW-1185">Reference proteome</keyword>
<dbReference type="AlphaFoldDB" id="A0AA97LH49"/>
<gene>
    <name evidence="3" type="primary">LOC129343633</name>
</gene>
<dbReference type="KEGG" id="emc:129343633"/>
<evidence type="ECO:0000256" key="1">
    <source>
        <dbReference type="SAM" id="MobiDB-lite"/>
    </source>
</evidence>
<sequence>MSNFRVQHIKHKEKKYIHSHKVSSCKLSHDAKYLETIPQSSNYLIIGLQNELTKLGILKNQEDYENFWKLTQEVCAIKPLTLSTSARTKPVKHHNGFTNIGVLKKSMAASLLQSAGTCQLPSHHMSKQVTTQTGTKEMFPKLLCSWLSEVQKKHGEQPSRTQQVSKPCKRNRRYKQHLHYLHHMHYFSLVNMVSSKRMLEKNGQFSGVRTEQSVHDLMEYLFPNRHEQSGMNHNIKIMEENTFPSLVGSKQQEMNHKVSSKMYKGSKEKKGMLKQHTNKVVGERAEDEKCNVTTFAQQEIITVPLTLEDASLYHPVVEVKPRGTDCKNYPDKDSINGKSINYKRS</sequence>
<proteinExistence type="predicted"/>
<dbReference type="RefSeq" id="XP_054855933.1">
    <property type="nucleotide sequence ID" value="XM_054999958.1"/>
</dbReference>
<dbReference type="GeneID" id="129343633"/>
<evidence type="ECO:0000313" key="3">
    <source>
        <dbReference type="RefSeq" id="XP_054855933.1"/>
    </source>
</evidence>
<evidence type="ECO:0000313" key="2">
    <source>
        <dbReference type="Proteomes" id="UP001190640"/>
    </source>
</evidence>
<accession>A0AA97LH49</accession>
<organism evidence="2 3">
    <name type="scientific">Eublepharis macularius</name>
    <name type="common">Leopard gecko</name>
    <name type="synonym">Cyrtodactylus macularius</name>
    <dbReference type="NCBI Taxonomy" id="481883"/>
    <lineage>
        <taxon>Eukaryota</taxon>
        <taxon>Metazoa</taxon>
        <taxon>Chordata</taxon>
        <taxon>Craniata</taxon>
        <taxon>Vertebrata</taxon>
        <taxon>Euteleostomi</taxon>
        <taxon>Lepidosauria</taxon>
        <taxon>Squamata</taxon>
        <taxon>Bifurcata</taxon>
        <taxon>Gekkota</taxon>
        <taxon>Eublepharidae</taxon>
        <taxon>Eublepharinae</taxon>
        <taxon>Eublepharis</taxon>
    </lineage>
</organism>
<reference evidence="3" key="1">
    <citation type="submission" date="2025-08" db="UniProtKB">
        <authorList>
            <consortium name="RefSeq"/>
        </authorList>
    </citation>
    <scope>IDENTIFICATION</scope>
    <source>
        <tissue evidence="3">Blood</tissue>
    </source>
</reference>
<name>A0AA97LH49_EUBMA</name>